<dbReference type="PANTHER" id="PTHR33885:SF3">
    <property type="entry name" value="PHAGE SHOCK PROTEIN C"/>
    <property type="match status" value="1"/>
</dbReference>
<dbReference type="GO" id="GO:0005886">
    <property type="term" value="C:plasma membrane"/>
    <property type="evidence" value="ECO:0007669"/>
    <property type="project" value="UniProtKB-SubCell"/>
</dbReference>
<dbReference type="InterPro" id="IPR052027">
    <property type="entry name" value="PspC"/>
</dbReference>
<feature type="compositionally biased region" description="Polar residues" evidence="6">
    <location>
        <begin position="161"/>
        <end position="174"/>
    </location>
</feature>
<dbReference type="InterPro" id="IPR043726">
    <property type="entry name" value="LiaI-LiaF-like_TM1"/>
</dbReference>
<accession>A0A7K1Y9U5</accession>
<dbReference type="Pfam" id="PF04024">
    <property type="entry name" value="PspC"/>
    <property type="match status" value="1"/>
</dbReference>
<dbReference type="Pfam" id="PF18917">
    <property type="entry name" value="LiaI-LiaF-like_TM1"/>
    <property type="match status" value="1"/>
</dbReference>
<evidence type="ECO:0000256" key="5">
    <source>
        <dbReference type="ARBA" id="ARBA00023136"/>
    </source>
</evidence>
<evidence type="ECO:0000256" key="3">
    <source>
        <dbReference type="ARBA" id="ARBA00022692"/>
    </source>
</evidence>
<evidence type="ECO:0000256" key="4">
    <source>
        <dbReference type="ARBA" id="ARBA00022989"/>
    </source>
</evidence>
<reference evidence="10 11" key="1">
    <citation type="submission" date="2019-11" db="EMBL/GenBank/DDBJ databases">
        <title>Pedobacter sp. HMF7647 Genome sequencing and assembly.</title>
        <authorList>
            <person name="Kang H."/>
            <person name="Kim H."/>
            <person name="Joh K."/>
        </authorList>
    </citation>
    <scope>NUCLEOTIDE SEQUENCE [LARGE SCALE GENOMIC DNA]</scope>
    <source>
        <strain evidence="10 11">HMF7647</strain>
    </source>
</reference>
<feature type="transmembrane region" description="Helical" evidence="7">
    <location>
        <begin position="31"/>
        <end position="57"/>
    </location>
</feature>
<dbReference type="RefSeq" id="WP_160844016.1">
    <property type="nucleotide sequence ID" value="NZ_WVHT01000003.1"/>
</dbReference>
<name>A0A7K1Y9U5_9SPHI</name>
<feature type="region of interest" description="Disordered" evidence="6">
    <location>
        <begin position="152"/>
        <end position="174"/>
    </location>
</feature>
<evidence type="ECO:0000313" key="10">
    <source>
        <dbReference type="EMBL" id="MXV50828.1"/>
    </source>
</evidence>
<comment type="subcellular location">
    <subcellularLocation>
        <location evidence="1">Cell membrane</location>
        <topology evidence="1">Single-pass membrane protein</topology>
    </subcellularLocation>
</comment>
<feature type="transmembrane region" description="Helical" evidence="7">
    <location>
        <begin position="122"/>
        <end position="145"/>
    </location>
</feature>
<gene>
    <name evidence="10" type="ORF">GS399_07565</name>
</gene>
<dbReference type="AlphaFoldDB" id="A0A7K1Y9U5"/>
<evidence type="ECO:0000313" key="11">
    <source>
        <dbReference type="Proteomes" id="UP000466586"/>
    </source>
</evidence>
<evidence type="ECO:0000256" key="1">
    <source>
        <dbReference type="ARBA" id="ARBA00004162"/>
    </source>
</evidence>
<dbReference type="InterPro" id="IPR007168">
    <property type="entry name" value="Phageshock_PspC_N"/>
</dbReference>
<evidence type="ECO:0000259" key="9">
    <source>
        <dbReference type="Pfam" id="PF18917"/>
    </source>
</evidence>
<comment type="caution">
    <text evidence="10">The sequence shown here is derived from an EMBL/GenBank/DDBJ whole genome shotgun (WGS) entry which is preliminary data.</text>
</comment>
<keyword evidence="5 7" id="KW-0472">Membrane</keyword>
<feature type="domain" description="LiaI-LiaF-like transmembrane region" evidence="9">
    <location>
        <begin position="101"/>
        <end position="144"/>
    </location>
</feature>
<dbReference type="PANTHER" id="PTHR33885">
    <property type="entry name" value="PHAGE SHOCK PROTEIN C"/>
    <property type="match status" value="1"/>
</dbReference>
<evidence type="ECO:0000256" key="7">
    <source>
        <dbReference type="SAM" id="Phobius"/>
    </source>
</evidence>
<keyword evidence="4 7" id="KW-1133">Transmembrane helix</keyword>
<keyword evidence="11" id="KW-1185">Reference proteome</keyword>
<dbReference type="EMBL" id="WVHT01000003">
    <property type="protein sequence ID" value="MXV50828.1"/>
    <property type="molecule type" value="Genomic_DNA"/>
</dbReference>
<evidence type="ECO:0000256" key="6">
    <source>
        <dbReference type="SAM" id="MobiDB-lite"/>
    </source>
</evidence>
<evidence type="ECO:0000256" key="2">
    <source>
        <dbReference type="ARBA" id="ARBA00022475"/>
    </source>
</evidence>
<proteinExistence type="predicted"/>
<feature type="domain" description="Phage shock protein PspC N-terminal" evidence="8">
    <location>
        <begin position="3"/>
        <end position="59"/>
    </location>
</feature>
<dbReference type="Proteomes" id="UP000466586">
    <property type="component" value="Unassembled WGS sequence"/>
</dbReference>
<keyword evidence="2" id="KW-1003">Cell membrane</keyword>
<feature type="transmembrane region" description="Helical" evidence="7">
    <location>
        <begin position="98"/>
        <end position="116"/>
    </location>
</feature>
<keyword evidence="3 7" id="KW-0812">Transmembrane</keyword>
<protein>
    <submittedName>
        <fullName evidence="10">PspC domain-containing protein</fullName>
    </submittedName>
</protein>
<evidence type="ECO:0000259" key="8">
    <source>
        <dbReference type="Pfam" id="PF04024"/>
    </source>
</evidence>
<organism evidence="10 11">
    <name type="scientific">Hufsiella arboris</name>
    <dbReference type="NCBI Taxonomy" id="2695275"/>
    <lineage>
        <taxon>Bacteria</taxon>
        <taxon>Pseudomonadati</taxon>
        <taxon>Bacteroidota</taxon>
        <taxon>Sphingobacteriia</taxon>
        <taxon>Sphingobacteriales</taxon>
        <taxon>Sphingobacteriaceae</taxon>
        <taxon>Hufsiella</taxon>
    </lineage>
</organism>
<sequence>MEKKLERNELNKMIGGVCAGLADYFEVDVTWIRIAFMVAVFAGLSGFLIYIIMWIAIPAKPSVFRPYQTDYRVYEEKAQASSFQAGQQSFYPKKQSDTGRIIAGTVLILVGLYFMTDQFDLLPYWFTFNKLWPLALIIPGIMIITNSSRKDSWDKNAQEPLKTNDTSQSQSDQL</sequence>